<feature type="compositionally biased region" description="Acidic residues" evidence="1">
    <location>
        <begin position="473"/>
        <end position="492"/>
    </location>
</feature>
<protein>
    <submittedName>
        <fullName evidence="2">Uncharacterized protein</fullName>
    </submittedName>
</protein>
<evidence type="ECO:0000313" key="3">
    <source>
        <dbReference type="Proteomes" id="UP000272942"/>
    </source>
</evidence>
<dbReference type="Proteomes" id="UP000272942">
    <property type="component" value="Unassembled WGS sequence"/>
</dbReference>
<organism evidence="2 3">
    <name type="scientific">Echinostoma caproni</name>
    <dbReference type="NCBI Taxonomy" id="27848"/>
    <lineage>
        <taxon>Eukaryota</taxon>
        <taxon>Metazoa</taxon>
        <taxon>Spiralia</taxon>
        <taxon>Lophotrochozoa</taxon>
        <taxon>Platyhelminthes</taxon>
        <taxon>Trematoda</taxon>
        <taxon>Digenea</taxon>
        <taxon>Plagiorchiida</taxon>
        <taxon>Echinostomata</taxon>
        <taxon>Echinostomatoidea</taxon>
        <taxon>Echinostomatidae</taxon>
        <taxon>Echinostoma</taxon>
    </lineage>
</organism>
<gene>
    <name evidence="2" type="ORF">ECPE_LOCUS9986</name>
</gene>
<sequence length="501" mass="56829">MSEVIRLRYLLGLPALVLPSFRWFMFAIRHTKDLASLVVLDCADPERNFIRLGSVSTWFPGMRGQNKQALSVNAAGDSNHRVELTPPAEAIRDLWSFISETDKATDTDNSVPCLICRAQSSPDGENELVLFSRLLRNTRHHNVARANMPRDCRFVLLPASPIKDQSENNASVESEQSDSTQVLRQLQAIREEIFIDSETEVAEKSYLKFRHYSCARDFLKAGVTRSLPWMEASLELDFLRELKTNSALVERLQQAVRLSGTPSNVLSSRGLQHVPNTVLRRLASVGLGRTRLSRLAGLTGWHGFAGLLAFRFCPPSTAKSQLHDTYCENGGNGTKPFVTDDLQVIQDLYTYFRRIHGHMDRHNQHYREDKSKPKSSVRRILPTHAASFPVVDNPTRVHAWVAGGNTLFYPEAPRQPRILSAEESMELMQKAQKAYQEARMNREFPSYPTIPPDSEKLYRYRNIHRDSESESQSSEDEESSDPEAGDDDIESEESLHMEDVD</sequence>
<keyword evidence="3" id="KW-1185">Reference proteome</keyword>
<dbReference type="OrthoDB" id="6251709at2759"/>
<name>A0A3P8KVL4_9TREM</name>
<feature type="region of interest" description="Disordered" evidence="1">
    <location>
        <begin position="439"/>
        <end position="501"/>
    </location>
</feature>
<reference evidence="2 3" key="1">
    <citation type="submission" date="2018-11" db="EMBL/GenBank/DDBJ databases">
        <authorList>
            <consortium name="Pathogen Informatics"/>
        </authorList>
    </citation>
    <scope>NUCLEOTIDE SEQUENCE [LARGE SCALE GENOMIC DNA]</scope>
    <source>
        <strain evidence="2 3">Egypt</strain>
    </source>
</reference>
<proteinExistence type="predicted"/>
<accession>A0A3P8KVL4</accession>
<dbReference type="AlphaFoldDB" id="A0A3P8KVL4"/>
<dbReference type="EMBL" id="UZAN01048281">
    <property type="protein sequence ID" value="VDP86303.1"/>
    <property type="molecule type" value="Genomic_DNA"/>
</dbReference>
<feature type="compositionally biased region" description="Basic and acidic residues" evidence="1">
    <location>
        <begin position="453"/>
        <end position="468"/>
    </location>
</feature>
<evidence type="ECO:0000313" key="2">
    <source>
        <dbReference type="EMBL" id="VDP86303.1"/>
    </source>
</evidence>
<evidence type="ECO:0000256" key="1">
    <source>
        <dbReference type="SAM" id="MobiDB-lite"/>
    </source>
</evidence>